<protein>
    <recommendedName>
        <fullName evidence="3">Tat pathway signal sequence domain protein</fullName>
    </recommendedName>
</protein>
<sequence>MNRREWMAGTAGVLAGVGLMGPTVVWADEGSKTQQFIGKAYDKDSGQWIYTEQHNQTFRNGKWVSGVIRYVLPTGELIAEKKLDFSADPFIPLTAMSIPRSKYAEAITEVNKDFVVMQTTENGKTESDKVNRKNPMCADSGFHAFIQANLPDLNAGKKITLAFGVVGRRSEYSFRILKTGSSQLDGKTRVELRAEPDSLLRFVVDPLTLVYELESRNLLEYNGLSNIPDVKTGKPPMVKIVYSGY</sequence>
<evidence type="ECO:0008006" key="3">
    <source>
        <dbReference type="Google" id="ProtNLM"/>
    </source>
</evidence>
<accession>A0ABT1WH00</accession>
<keyword evidence="2" id="KW-1185">Reference proteome</keyword>
<dbReference type="RefSeq" id="WP_256764086.1">
    <property type="nucleotide sequence ID" value="NZ_JANIGO010000002.1"/>
</dbReference>
<evidence type="ECO:0000313" key="2">
    <source>
        <dbReference type="Proteomes" id="UP001204142"/>
    </source>
</evidence>
<dbReference type="Proteomes" id="UP001204142">
    <property type="component" value="Unassembled WGS sequence"/>
</dbReference>
<gene>
    <name evidence="1" type="ORF">NQT62_07695</name>
</gene>
<organism evidence="1 2">
    <name type="scientific">Limnobacter humi</name>
    <dbReference type="NCBI Taxonomy" id="1778671"/>
    <lineage>
        <taxon>Bacteria</taxon>
        <taxon>Pseudomonadati</taxon>
        <taxon>Pseudomonadota</taxon>
        <taxon>Betaproteobacteria</taxon>
        <taxon>Burkholderiales</taxon>
        <taxon>Burkholderiaceae</taxon>
        <taxon>Limnobacter</taxon>
    </lineage>
</organism>
<name>A0ABT1WH00_9BURK</name>
<reference evidence="1 2" key="1">
    <citation type="submission" date="2022-07" db="EMBL/GenBank/DDBJ databases">
        <authorList>
            <person name="Xamxidin M."/>
            <person name="Wu M."/>
        </authorList>
    </citation>
    <scope>NUCLEOTIDE SEQUENCE [LARGE SCALE GENOMIC DNA]</scope>
    <source>
        <strain evidence="1 2">NBRC 111650</strain>
    </source>
</reference>
<evidence type="ECO:0000313" key="1">
    <source>
        <dbReference type="EMBL" id="MCQ8896316.1"/>
    </source>
</evidence>
<proteinExistence type="predicted"/>
<comment type="caution">
    <text evidence="1">The sequence shown here is derived from an EMBL/GenBank/DDBJ whole genome shotgun (WGS) entry which is preliminary data.</text>
</comment>
<dbReference type="EMBL" id="JANIGO010000002">
    <property type="protein sequence ID" value="MCQ8896316.1"/>
    <property type="molecule type" value="Genomic_DNA"/>
</dbReference>